<evidence type="ECO:0000256" key="5">
    <source>
        <dbReference type="SAM" id="SignalP"/>
    </source>
</evidence>
<evidence type="ECO:0000256" key="2">
    <source>
        <dbReference type="ARBA" id="ARBA00010352"/>
    </source>
</evidence>
<evidence type="ECO:0008006" key="8">
    <source>
        <dbReference type="Google" id="ProtNLM"/>
    </source>
</evidence>
<name>A0AAD1TAD0_PELCU</name>
<dbReference type="AlphaFoldDB" id="A0AAD1TAD0"/>
<dbReference type="Proteomes" id="UP001295444">
    <property type="component" value="Chromosome 11"/>
</dbReference>
<evidence type="ECO:0000256" key="4">
    <source>
        <dbReference type="ARBA" id="ARBA00023157"/>
    </source>
</evidence>
<protein>
    <recommendedName>
        <fullName evidence="8">Beta-microseminoprotein</fullName>
    </recommendedName>
</protein>
<gene>
    <name evidence="6" type="ORF">PECUL_23A036730</name>
</gene>
<reference evidence="6" key="1">
    <citation type="submission" date="2022-03" db="EMBL/GenBank/DDBJ databases">
        <authorList>
            <person name="Alioto T."/>
            <person name="Alioto T."/>
            <person name="Gomez Garrido J."/>
        </authorList>
    </citation>
    <scope>NUCLEOTIDE SEQUENCE</scope>
</reference>
<comment type="similarity">
    <text evidence="2">Belongs to the beta-microseminoprotein family.</text>
</comment>
<dbReference type="GO" id="GO:0005576">
    <property type="term" value="C:extracellular region"/>
    <property type="evidence" value="ECO:0007669"/>
    <property type="project" value="UniProtKB-SubCell"/>
</dbReference>
<keyword evidence="7" id="KW-1185">Reference proteome</keyword>
<dbReference type="PANTHER" id="PTHR10500:SF7">
    <property type="entry name" value="BETA-MICROSEMINOPROTEIN"/>
    <property type="match status" value="1"/>
</dbReference>
<keyword evidence="4" id="KW-1015">Disulfide bond</keyword>
<keyword evidence="3" id="KW-0964">Secreted</keyword>
<dbReference type="Pfam" id="PF05825">
    <property type="entry name" value="PSP94"/>
    <property type="match status" value="1"/>
</dbReference>
<feature type="signal peptide" evidence="5">
    <location>
        <begin position="1"/>
        <end position="30"/>
    </location>
</feature>
<evidence type="ECO:0000256" key="3">
    <source>
        <dbReference type="ARBA" id="ARBA00022525"/>
    </source>
</evidence>
<dbReference type="Gene3D" id="2.20.25.590">
    <property type="match status" value="1"/>
</dbReference>
<feature type="chain" id="PRO_5042006236" description="Beta-microseminoprotein" evidence="5">
    <location>
        <begin position="31"/>
        <end position="120"/>
    </location>
</feature>
<comment type="subcellular location">
    <subcellularLocation>
        <location evidence="1">Secreted</location>
    </subcellularLocation>
</comment>
<dbReference type="Gene3D" id="2.10.70.10">
    <property type="entry name" value="Complement Module, domain 1"/>
    <property type="match status" value="1"/>
</dbReference>
<evidence type="ECO:0000313" key="6">
    <source>
        <dbReference type="EMBL" id="CAH2321784.1"/>
    </source>
</evidence>
<dbReference type="InterPro" id="IPR008735">
    <property type="entry name" value="PSP94"/>
</dbReference>
<proteinExistence type="inferred from homology"/>
<accession>A0AAD1TAD0</accession>
<organism evidence="6 7">
    <name type="scientific">Pelobates cultripes</name>
    <name type="common">Western spadefoot toad</name>
    <dbReference type="NCBI Taxonomy" id="61616"/>
    <lineage>
        <taxon>Eukaryota</taxon>
        <taxon>Metazoa</taxon>
        <taxon>Chordata</taxon>
        <taxon>Craniata</taxon>
        <taxon>Vertebrata</taxon>
        <taxon>Euteleostomi</taxon>
        <taxon>Amphibia</taxon>
        <taxon>Batrachia</taxon>
        <taxon>Anura</taxon>
        <taxon>Pelobatoidea</taxon>
        <taxon>Pelobatidae</taxon>
        <taxon>Pelobates</taxon>
    </lineage>
</organism>
<dbReference type="PANTHER" id="PTHR10500">
    <property type="entry name" value="BETA-MICROSEMINOPROTEIN"/>
    <property type="match status" value="1"/>
</dbReference>
<evidence type="ECO:0000313" key="7">
    <source>
        <dbReference type="Proteomes" id="UP001295444"/>
    </source>
</evidence>
<keyword evidence="5" id="KW-0732">Signal</keyword>
<sequence>MSLKNSSRIPKNCLVVVLLTLGFLVIMSNAACIENKMRRPSNLPKLDYCMDNGEKRPLQSSWIRSDCMNCTCGASGMISCCSPLEPRSEGCIAVFNQATCTYTLKRADNSNKECVPEMSM</sequence>
<evidence type="ECO:0000256" key="1">
    <source>
        <dbReference type="ARBA" id="ARBA00004613"/>
    </source>
</evidence>
<dbReference type="EMBL" id="OW240922">
    <property type="protein sequence ID" value="CAH2321784.1"/>
    <property type="molecule type" value="Genomic_DNA"/>
</dbReference>